<sequence length="134" mass="14916">MTSGNPENTVDITKLSPEEQKLFRLYGRLPQRKDLLVQKLQQGRKYFDSGDYALNKAGKASDAGITCIGKEIPSPETIPHRIAVTGSPSKEPSIHVKRPTDSAPSEVSSRRESIVQHFDNDDNDSLNHENKNTE</sequence>
<protein>
    <recommendedName>
        <fullName evidence="2">mRNA stability protein</fullName>
    </recommendedName>
</protein>
<dbReference type="PANTHER" id="PTHR10358:SF6">
    <property type="entry name" value="ENDOSULFINE, ISOFORM A"/>
    <property type="match status" value="1"/>
</dbReference>
<reference evidence="4 5" key="1">
    <citation type="journal article" date="2011" name="Science">
        <title>Comparative functional genomics of the fission yeasts.</title>
        <authorList>
            <person name="Rhind N."/>
            <person name="Chen Z."/>
            <person name="Yassour M."/>
            <person name="Thompson D.A."/>
            <person name="Haas B.J."/>
            <person name="Habib N."/>
            <person name="Wapinski I."/>
            <person name="Roy S."/>
            <person name="Lin M.F."/>
            <person name="Heiman D.I."/>
            <person name="Young S.K."/>
            <person name="Furuya K."/>
            <person name="Guo Y."/>
            <person name="Pidoux A."/>
            <person name="Chen H.M."/>
            <person name="Robbertse B."/>
            <person name="Goldberg J.M."/>
            <person name="Aoki K."/>
            <person name="Bayne E.H."/>
            <person name="Berlin A.M."/>
            <person name="Desjardins C.A."/>
            <person name="Dobbs E."/>
            <person name="Dukaj L."/>
            <person name="Fan L."/>
            <person name="FitzGerald M.G."/>
            <person name="French C."/>
            <person name="Gujja S."/>
            <person name="Hansen K."/>
            <person name="Keifenheim D."/>
            <person name="Levin J.Z."/>
            <person name="Mosher R.A."/>
            <person name="Mueller C.A."/>
            <person name="Pfiffner J."/>
            <person name="Priest M."/>
            <person name="Russ C."/>
            <person name="Smialowska A."/>
            <person name="Swoboda P."/>
            <person name="Sykes S.M."/>
            <person name="Vaughn M."/>
            <person name="Vengrova S."/>
            <person name="Yoder R."/>
            <person name="Zeng Q."/>
            <person name="Allshire R."/>
            <person name="Baulcombe D."/>
            <person name="Birren B.W."/>
            <person name="Brown W."/>
            <person name="Ekwall K."/>
            <person name="Kellis M."/>
            <person name="Leatherwood J."/>
            <person name="Levin H."/>
            <person name="Margalit H."/>
            <person name="Martienssen R."/>
            <person name="Nieduszynski C.A."/>
            <person name="Spatafora J.W."/>
            <person name="Friedman N."/>
            <person name="Dalgaard J.Z."/>
            <person name="Baumann P."/>
            <person name="Niki H."/>
            <person name="Regev A."/>
            <person name="Nusbaum C."/>
        </authorList>
    </citation>
    <scope>NUCLEOTIDE SEQUENCE [LARGE SCALE GENOMIC DNA]</scope>
    <source>
        <strain evidence="5">yFS286</strain>
    </source>
</reference>
<dbReference type="OMA" id="LQQGRKY"/>
<feature type="region of interest" description="Disordered" evidence="3">
    <location>
        <begin position="85"/>
        <end position="134"/>
    </location>
</feature>
<proteinExistence type="inferred from homology"/>
<evidence type="ECO:0000256" key="1">
    <source>
        <dbReference type="ARBA" id="ARBA00010520"/>
    </source>
</evidence>
<dbReference type="Pfam" id="PF04667">
    <property type="entry name" value="Endosulfine"/>
    <property type="match status" value="1"/>
</dbReference>
<dbReference type="VEuPathDB" id="FungiDB:SOCG_02233"/>
<accession>S9Q0B0</accession>
<evidence type="ECO:0000256" key="3">
    <source>
        <dbReference type="SAM" id="MobiDB-lite"/>
    </source>
</evidence>
<dbReference type="GO" id="GO:1905287">
    <property type="term" value="P:positive regulation of G2/M transition of mitotic cell cycle involved in cellular response to nitrogen starvation"/>
    <property type="evidence" value="ECO:0007669"/>
    <property type="project" value="EnsemblFungi"/>
</dbReference>
<evidence type="ECO:0000313" key="4">
    <source>
        <dbReference type="EMBL" id="EPX74751.1"/>
    </source>
</evidence>
<evidence type="ECO:0000313" key="5">
    <source>
        <dbReference type="Proteomes" id="UP000016088"/>
    </source>
</evidence>
<organism evidence="4 5">
    <name type="scientific">Schizosaccharomyces octosporus (strain yFS286)</name>
    <name type="common">Fission yeast</name>
    <name type="synonym">Octosporomyces octosporus</name>
    <dbReference type="NCBI Taxonomy" id="483514"/>
    <lineage>
        <taxon>Eukaryota</taxon>
        <taxon>Fungi</taxon>
        <taxon>Dikarya</taxon>
        <taxon>Ascomycota</taxon>
        <taxon>Taphrinomycotina</taxon>
        <taxon>Schizosaccharomycetes</taxon>
        <taxon>Schizosaccharomycetales</taxon>
        <taxon>Schizosaccharomycetaceae</taxon>
        <taxon>Schizosaccharomyces</taxon>
    </lineage>
</organism>
<dbReference type="HOGENOM" id="CLU_101493_1_0_1"/>
<dbReference type="GeneID" id="25031211"/>
<evidence type="ECO:0000256" key="2">
    <source>
        <dbReference type="RuleBase" id="RU363120"/>
    </source>
</evidence>
<dbReference type="eggNOG" id="KOG4076">
    <property type="taxonomic scope" value="Eukaryota"/>
</dbReference>
<name>S9Q0B0_SCHOY</name>
<gene>
    <name evidence="4" type="ORF">SOCG_02233</name>
</gene>
<comment type="similarity">
    <text evidence="1 2">Belongs to the endosulfine family.</text>
</comment>
<dbReference type="GO" id="GO:0004865">
    <property type="term" value="F:protein serine/threonine phosphatase inhibitor activity"/>
    <property type="evidence" value="ECO:0007669"/>
    <property type="project" value="EnsemblFungi"/>
</dbReference>
<comment type="function">
    <text evidence="2">Plays an essential role in initiation of the G0 program by preventing the degradation of specific nutrient-regulated mRNAs via the 5'-3' mRNA decay pathway.</text>
</comment>
<dbReference type="PANTHER" id="PTHR10358">
    <property type="entry name" value="ENDOSULFINE"/>
    <property type="match status" value="1"/>
</dbReference>
<dbReference type="RefSeq" id="XP_013016181.1">
    <property type="nucleotide sequence ID" value="XM_013160727.1"/>
</dbReference>
<dbReference type="GO" id="GO:0035556">
    <property type="term" value="P:intracellular signal transduction"/>
    <property type="evidence" value="ECO:0007669"/>
    <property type="project" value="EnsemblFungi"/>
</dbReference>
<dbReference type="AlphaFoldDB" id="S9Q0B0"/>
<dbReference type="InterPro" id="IPR006760">
    <property type="entry name" value="Endosulphine"/>
</dbReference>
<dbReference type="GO" id="GO:0005737">
    <property type="term" value="C:cytoplasm"/>
    <property type="evidence" value="ECO:0007669"/>
    <property type="project" value="TreeGrafter"/>
</dbReference>
<dbReference type="GO" id="GO:1900237">
    <property type="term" value="P:positive regulation of induction of conjugation with cellular fusion"/>
    <property type="evidence" value="ECO:0007669"/>
    <property type="project" value="EnsemblFungi"/>
</dbReference>
<dbReference type="GO" id="GO:1902472">
    <property type="term" value="P:regulation of mitotic cytokinesis, division site positioning"/>
    <property type="evidence" value="ECO:0007669"/>
    <property type="project" value="EnsemblFungi"/>
</dbReference>
<feature type="compositionally biased region" description="Basic and acidic residues" evidence="3">
    <location>
        <begin position="108"/>
        <end position="134"/>
    </location>
</feature>
<dbReference type="Proteomes" id="UP000016088">
    <property type="component" value="Unassembled WGS sequence"/>
</dbReference>
<dbReference type="OrthoDB" id="5949865at2759"/>
<dbReference type="EMBL" id="KE503206">
    <property type="protein sequence ID" value="EPX74751.1"/>
    <property type="molecule type" value="Genomic_DNA"/>
</dbReference>
<keyword evidence="5" id="KW-1185">Reference proteome</keyword>